<feature type="compositionally biased region" description="Basic and acidic residues" evidence="1">
    <location>
        <begin position="81"/>
        <end position="90"/>
    </location>
</feature>
<keyword evidence="2" id="KW-1185">Reference proteome</keyword>
<proteinExistence type="predicted"/>
<feature type="region of interest" description="Disordered" evidence="1">
    <location>
        <begin position="65"/>
        <end position="179"/>
    </location>
</feature>
<dbReference type="Proteomes" id="UP000887565">
    <property type="component" value="Unplaced"/>
</dbReference>
<name>A0A915KMG2_ROMCU</name>
<protein>
    <submittedName>
        <fullName evidence="3">Uncharacterized protein</fullName>
    </submittedName>
</protein>
<organism evidence="2 3">
    <name type="scientific">Romanomermis culicivorax</name>
    <name type="common">Nematode worm</name>
    <dbReference type="NCBI Taxonomy" id="13658"/>
    <lineage>
        <taxon>Eukaryota</taxon>
        <taxon>Metazoa</taxon>
        <taxon>Ecdysozoa</taxon>
        <taxon>Nematoda</taxon>
        <taxon>Enoplea</taxon>
        <taxon>Dorylaimia</taxon>
        <taxon>Mermithida</taxon>
        <taxon>Mermithoidea</taxon>
        <taxon>Mermithidae</taxon>
        <taxon>Romanomermis</taxon>
    </lineage>
</organism>
<feature type="region of interest" description="Disordered" evidence="1">
    <location>
        <begin position="1"/>
        <end position="36"/>
    </location>
</feature>
<feature type="compositionally biased region" description="Basic residues" evidence="1">
    <location>
        <begin position="102"/>
        <end position="122"/>
    </location>
</feature>
<reference evidence="3" key="1">
    <citation type="submission" date="2022-11" db="UniProtKB">
        <authorList>
            <consortium name="WormBaseParasite"/>
        </authorList>
    </citation>
    <scope>IDENTIFICATION</scope>
</reference>
<sequence length="220" mass="24339">MAKQGYSRQKRKKQEAAIGGRRFRKRTPANKGSAAPLRERRRCYRWRFLTLTQIRRSAAEYRTATAEHLRTRSGGSIGQRPEGRRVRIGESGETAATAAKNCLRRRRRSSTHRRRLSRRRRRTAENGARSKFGTATAAKNAARRGESKQKTCLLPNVAGDPKPDDATAATGDDPKLPNPCCATVPPELLENGLPAGFPKGDKDPKAEQVVVVADAEPEKG</sequence>
<dbReference type="AlphaFoldDB" id="A0A915KMG2"/>
<dbReference type="WBParaSite" id="nRc.2.0.1.t39634-RA">
    <property type="protein sequence ID" value="nRc.2.0.1.t39634-RA"/>
    <property type="gene ID" value="nRc.2.0.1.g39634"/>
</dbReference>
<evidence type="ECO:0000256" key="1">
    <source>
        <dbReference type="SAM" id="MobiDB-lite"/>
    </source>
</evidence>
<evidence type="ECO:0000313" key="3">
    <source>
        <dbReference type="WBParaSite" id="nRc.2.0.1.t39634-RA"/>
    </source>
</evidence>
<evidence type="ECO:0000313" key="2">
    <source>
        <dbReference type="Proteomes" id="UP000887565"/>
    </source>
</evidence>
<accession>A0A915KMG2</accession>